<evidence type="ECO:0000313" key="3">
    <source>
        <dbReference type="Proteomes" id="UP000018439"/>
    </source>
</evidence>
<dbReference type="EMBL" id="CM001167">
    <property type="protein sequence ID" value="EGJ71127.1"/>
    <property type="molecule type" value="Genomic_DNA"/>
</dbReference>
<dbReference type="Proteomes" id="UP000018439">
    <property type="component" value="Chromosome"/>
</dbReference>
<dbReference type="eggNOG" id="ENOG5032ZZZ">
    <property type="taxonomic scope" value="Bacteria"/>
</dbReference>
<accession>F3ZU26</accession>
<evidence type="ECO:0000256" key="1">
    <source>
        <dbReference type="SAM" id="Coils"/>
    </source>
</evidence>
<protein>
    <submittedName>
        <fullName evidence="2">Fusion protein</fullName>
    </submittedName>
</protein>
<organism evidence="2 3">
    <name type="scientific">Bacteroides coprosuis DSM 18011</name>
    <dbReference type="NCBI Taxonomy" id="679937"/>
    <lineage>
        <taxon>Bacteria</taxon>
        <taxon>Pseudomonadati</taxon>
        <taxon>Bacteroidota</taxon>
        <taxon>Bacteroidia</taxon>
        <taxon>Bacteroidales</taxon>
        <taxon>Bacteroidaceae</taxon>
        <taxon>Bacteroides</taxon>
    </lineage>
</organism>
<name>F3ZU26_9BACE</name>
<keyword evidence="1" id="KW-0175">Coiled coil</keyword>
<reference evidence="2 3" key="1">
    <citation type="journal article" date="2011" name="Stand. Genomic Sci.">
        <title>Non-contiguous finished genome sequence of Bacteroides coprosuis type strain (PC139).</title>
        <authorList>
            <person name="Land M."/>
            <person name="Held B."/>
            <person name="Gronow S."/>
            <person name="Abt B."/>
            <person name="Lucas S."/>
            <person name="Del Rio T.G."/>
            <person name="Nolan M."/>
            <person name="Tice H."/>
            <person name="Cheng J.F."/>
            <person name="Pitluck S."/>
            <person name="Liolios K."/>
            <person name="Pagani I."/>
            <person name="Ivanova N."/>
            <person name="Mavromatis K."/>
            <person name="Mikhailova N."/>
            <person name="Pati A."/>
            <person name="Tapia R."/>
            <person name="Han C."/>
            <person name="Goodwin L."/>
            <person name="Chen A."/>
            <person name="Palaniappan K."/>
            <person name="Hauser L."/>
            <person name="Brambilla E.M."/>
            <person name="Rohde M."/>
            <person name="Goker M."/>
            <person name="Detter J.C."/>
            <person name="Woyke T."/>
            <person name="Bristow J."/>
            <person name="Eisen J.A."/>
            <person name="Markowitz V."/>
            <person name="Hugenholtz P."/>
            <person name="Kyrpides N.C."/>
            <person name="Klenk H.P."/>
            <person name="Lapidus A."/>
        </authorList>
    </citation>
    <scope>NUCLEOTIDE SEQUENCE [LARGE SCALE GENOMIC DNA]</scope>
    <source>
        <strain evidence="2 3">DSM 18011</strain>
    </source>
</reference>
<gene>
    <name evidence="2" type="ORF">Bcop_0918</name>
</gene>
<dbReference type="HOGENOM" id="CLU_050190_0_0_10"/>
<dbReference type="AlphaFoldDB" id="F3ZU26"/>
<dbReference type="STRING" id="679937.Bcop_0918"/>
<feature type="coiled-coil region" evidence="1">
    <location>
        <begin position="98"/>
        <end position="125"/>
    </location>
</feature>
<sequence>MAKQYLLFAKKEIDTNKQSVSVNQVVQMEGYNYPKYVVYKVEKTDWGINYHLIDINTHVFNSSTHIRPLSEKFGIGIYYDDKAPQYMTENEVAELLAKALVKQKMEQYKAEEEKIEREKVRAVGREWLKESIPQDAKAIIVARLKQDDLDSQTDYFASSVQRTIILGFSKHKRDLFSEMRKYANNFEGTAYLAEYNEDYEHREKYSMGNGYYLGKSSYSGWIIEKSIIYDRDNTIENFAYVAGNHENIYLKLDACKEVAPQTELFDNGEFEIVDYSQKAIALFGDTKPIKELLMAMGGKFNPRLTHNNEKKAGWIFQQSKREELETIINLKSE</sequence>
<proteinExistence type="predicted"/>
<evidence type="ECO:0000313" key="2">
    <source>
        <dbReference type="EMBL" id="EGJ71127.1"/>
    </source>
</evidence>
<keyword evidence="3" id="KW-1185">Reference proteome</keyword>
<dbReference type="OrthoDB" id="1002654at2"/>